<feature type="region of interest" description="Disordered" evidence="1">
    <location>
        <begin position="1"/>
        <end position="529"/>
    </location>
</feature>
<feature type="compositionally biased region" description="Low complexity" evidence="1">
    <location>
        <begin position="764"/>
        <end position="782"/>
    </location>
</feature>
<feature type="compositionally biased region" description="Low complexity" evidence="1">
    <location>
        <begin position="176"/>
        <end position="189"/>
    </location>
</feature>
<proteinExistence type="predicted"/>
<keyword evidence="3" id="KW-1185">Reference proteome</keyword>
<reference evidence="2 3" key="1">
    <citation type="journal article" date="2016" name="Mol. Biol. Evol.">
        <title>Comparative Genomics of Early-Diverging Mushroom-Forming Fungi Provides Insights into the Origins of Lignocellulose Decay Capabilities.</title>
        <authorList>
            <person name="Nagy L.G."/>
            <person name="Riley R."/>
            <person name="Tritt A."/>
            <person name="Adam C."/>
            <person name="Daum C."/>
            <person name="Floudas D."/>
            <person name="Sun H."/>
            <person name="Yadav J.S."/>
            <person name="Pangilinan J."/>
            <person name="Larsson K.H."/>
            <person name="Matsuura K."/>
            <person name="Barry K."/>
            <person name="Labutti K."/>
            <person name="Kuo R."/>
            <person name="Ohm R.A."/>
            <person name="Bhattacharya S.S."/>
            <person name="Shirouzu T."/>
            <person name="Yoshinaga Y."/>
            <person name="Martin F.M."/>
            <person name="Grigoriev I.V."/>
            <person name="Hibbett D.S."/>
        </authorList>
    </citation>
    <scope>NUCLEOTIDE SEQUENCE [LARGE SCALE GENOMIC DNA]</scope>
    <source>
        <strain evidence="2 3">HHB12029</strain>
    </source>
</reference>
<dbReference type="Proteomes" id="UP000077266">
    <property type="component" value="Unassembled WGS sequence"/>
</dbReference>
<feature type="compositionally biased region" description="Low complexity" evidence="1">
    <location>
        <begin position="29"/>
        <end position="58"/>
    </location>
</feature>
<feature type="compositionally biased region" description="Polar residues" evidence="1">
    <location>
        <begin position="18"/>
        <end position="28"/>
    </location>
</feature>
<protein>
    <submittedName>
        <fullName evidence="2">Uncharacterized protein</fullName>
    </submittedName>
</protein>
<feature type="compositionally biased region" description="Basic and acidic residues" evidence="1">
    <location>
        <begin position="216"/>
        <end position="234"/>
    </location>
</feature>
<feature type="region of interest" description="Disordered" evidence="1">
    <location>
        <begin position="650"/>
        <end position="880"/>
    </location>
</feature>
<feature type="compositionally biased region" description="Low complexity" evidence="1">
    <location>
        <begin position="666"/>
        <end position="688"/>
    </location>
</feature>
<sequence>MAPPPFQQQGPVAMSRATHAQHTPTQYRQQHSYTPPQQQQQPQHAPPQQYQTYRPPQQEQEEGNHESNDSNEDTEEEEGDDDQHADQGSRPMFSGQAHHSLAYERAPTKYADPSFANTPYRPPPGAGTVPVSSTSQQRKNAPVVATRSMVEPTPSSARPIPVPPSRSATHHEFNASVGVGLGSSPSSGSRMPAHYPTTSNSSFGAGSYGSGSDRGSLGDRGAKHRPPVHDEWRATDAAVVSSSPATTTTKPQRWIPPANASPPSTPSALPRQPSIEALRTNHPSPIAPPSTSPTASTLRREASSTGLRNAAHAHTHAPSLSTVPELGRAPSTPSPVVTRKEKIWQPPASEYEREHQEAAANLREQARDRERERDREHEGTTPLRIPQHKSSTMSIASTGTPTRTSRPGSSASVYLPGSPAQYSPVVPASPAVASGRPPSMYPSSVASSNRDSIFSAAATGSSYTSSGTAFLHGHTISESPPSSPQLFPHGPNALHPPPRKQSSMSQPARPRTPPLKPAARTASPGAPLASVARDLADDAEEWVRVLRAEHVERFEAQKKLAQLELEAKILDIAKREAEAIVHGNGKKDEFDAARERAREDFTQQMETLAAIQDGHLREAIASAEAIRREGGGPQNVDIWEENLRAEQEIIMQQIARERRASVGNDPPSSAGPSSSRQATSSSTTGASTQRRDDEASPEFLERNAERRASGLQRQREEVEARERQIAQEREEARRREAALTEAARKRDAAAAEAVQQRRLDEVQRQQAAARSSTSSPRTPQRQGSGPIPIPARSRKATVQSESDGDTEPEDDDEVQEEEDASSSSDEEQAQPRSSRAPSRNPTLDSPSPAPTAAPVHSRPQPTRQGSAAIDIPAPKTQRKA</sequence>
<dbReference type="InParanoid" id="A0A166AAM9"/>
<feature type="compositionally biased region" description="Polar residues" evidence="1">
    <location>
        <begin position="441"/>
        <end position="452"/>
    </location>
</feature>
<accession>A0A166AAM9</accession>
<dbReference type="AlphaFoldDB" id="A0A166AAM9"/>
<organism evidence="2 3">
    <name type="scientific">Exidia glandulosa HHB12029</name>
    <dbReference type="NCBI Taxonomy" id="1314781"/>
    <lineage>
        <taxon>Eukaryota</taxon>
        <taxon>Fungi</taxon>
        <taxon>Dikarya</taxon>
        <taxon>Basidiomycota</taxon>
        <taxon>Agaricomycotina</taxon>
        <taxon>Agaricomycetes</taxon>
        <taxon>Auriculariales</taxon>
        <taxon>Exidiaceae</taxon>
        <taxon>Exidia</taxon>
    </lineage>
</organism>
<evidence type="ECO:0000313" key="3">
    <source>
        <dbReference type="Proteomes" id="UP000077266"/>
    </source>
</evidence>
<feature type="compositionally biased region" description="Low complexity" evidence="1">
    <location>
        <begin position="199"/>
        <end position="215"/>
    </location>
</feature>
<feature type="compositionally biased region" description="Low complexity" evidence="1">
    <location>
        <begin position="455"/>
        <end position="469"/>
    </location>
</feature>
<feature type="compositionally biased region" description="Polar residues" evidence="1">
    <location>
        <begin position="830"/>
        <end position="845"/>
    </location>
</feature>
<evidence type="ECO:0000313" key="2">
    <source>
        <dbReference type="EMBL" id="KZV90169.1"/>
    </source>
</evidence>
<feature type="compositionally biased region" description="Low complexity" evidence="1">
    <location>
        <begin position="423"/>
        <end position="434"/>
    </location>
</feature>
<feature type="compositionally biased region" description="Acidic residues" evidence="1">
    <location>
        <begin position="802"/>
        <end position="828"/>
    </location>
</feature>
<feature type="compositionally biased region" description="Polar residues" evidence="1">
    <location>
        <begin position="130"/>
        <end position="139"/>
    </location>
</feature>
<gene>
    <name evidence="2" type="ORF">EXIGLDRAFT_127730</name>
</gene>
<name>A0A166AAM9_EXIGL</name>
<dbReference type="EMBL" id="KV426055">
    <property type="protein sequence ID" value="KZV90169.1"/>
    <property type="molecule type" value="Genomic_DNA"/>
</dbReference>
<feature type="compositionally biased region" description="Basic and acidic residues" evidence="1">
    <location>
        <begin position="364"/>
        <end position="379"/>
    </location>
</feature>
<feature type="compositionally biased region" description="Low complexity" evidence="1">
    <location>
        <begin position="235"/>
        <end position="249"/>
    </location>
</feature>
<feature type="compositionally biased region" description="Acidic residues" evidence="1">
    <location>
        <begin position="69"/>
        <end position="81"/>
    </location>
</feature>
<feature type="compositionally biased region" description="Basic and acidic residues" evidence="1">
    <location>
        <begin position="689"/>
        <end position="763"/>
    </location>
</feature>
<evidence type="ECO:0000256" key="1">
    <source>
        <dbReference type="SAM" id="MobiDB-lite"/>
    </source>
</evidence>
<feature type="compositionally biased region" description="Polar residues" evidence="1">
    <location>
        <begin position="388"/>
        <end position="412"/>
    </location>
</feature>